<dbReference type="InterPro" id="IPR001915">
    <property type="entry name" value="Peptidase_M48"/>
</dbReference>
<keyword evidence="7" id="KW-0812">Transmembrane</keyword>
<keyword evidence="3 6" id="KW-0378">Hydrolase</keyword>
<keyword evidence="4 6" id="KW-0862">Zinc</keyword>
<evidence type="ECO:0000256" key="2">
    <source>
        <dbReference type="ARBA" id="ARBA00022723"/>
    </source>
</evidence>
<dbReference type="PANTHER" id="PTHR34978">
    <property type="entry name" value="POSSIBLE SENSOR-TRANSDUCER PROTEIN BLAR"/>
    <property type="match status" value="1"/>
</dbReference>
<keyword evidence="1 6" id="KW-0645">Protease</keyword>
<comment type="caution">
    <text evidence="9">The sequence shown here is derived from an EMBL/GenBank/DDBJ whole genome shotgun (WGS) entry which is preliminary data.</text>
</comment>
<gene>
    <name evidence="9" type="ORF">Psi02_37030</name>
</gene>
<feature type="domain" description="Peptidase M48" evidence="8">
    <location>
        <begin position="110"/>
        <end position="175"/>
    </location>
</feature>
<dbReference type="InterPro" id="IPR052173">
    <property type="entry name" value="Beta-lactam_resp_regulator"/>
</dbReference>
<dbReference type="GO" id="GO:0046872">
    <property type="term" value="F:metal ion binding"/>
    <property type="evidence" value="ECO:0007669"/>
    <property type="project" value="UniProtKB-KW"/>
</dbReference>
<evidence type="ECO:0000256" key="1">
    <source>
        <dbReference type="ARBA" id="ARBA00022670"/>
    </source>
</evidence>
<protein>
    <recommendedName>
        <fullName evidence="8">Peptidase M48 domain-containing protein</fullName>
    </recommendedName>
</protein>
<feature type="transmembrane region" description="Helical" evidence="7">
    <location>
        <begin position="6"/>
        <end position="23"/>
    </location>
</feature>
<evidence type="ECO:0000256" key="7">
    <source>
        <dbReference type="SAM" id="Phobius"/>
    </source>
</evidence>
<comment type="similarity">
    <text evidence="6">Belongs to the peptidase M48 family.</text>
</comment>
<dbReference type="CDD" id="cd07326">
    <property type="entry name" value="M56_BlaR1_MecR1_like"/>
    <property type="match status" value="1"/>
</dbReference>
<evidence type="ECO:0000256" key="4">
    <source>
        <dbReference type="ARBA" id="ARBA00022833"/>
    </source>
</evidence>
<keyword evidence="7" id="KW-0472">Membrane</keyword>
<dbReference type="Proteomes" id="UP000644610">
    <property type="component" value="Unassembled WGS sequence"/>
</dbReference>
<reference evidence="9" key="1">
    <citation type="submission" date="2021-01" db="EMBL/GenBank/DDBJ databases">
        <title>Whole genome shotgun sequence of Planotetraspora silvatica NBRC 100141.</title>
        <authorList>
            <person name="Komaki H."/>
            <person name="Tamura T."/>
        </authorList>
    </citation>
    <scope>NUCLEOTIDE SEQUENCE</scope>
    <source>
        <strain evidence="9">NBRC 100141</strain>
    </source>
</reference>
<keyword evidence="7" id="KW-1133">Transmembrane helix</keyword>
<comment type="cofactor">
    <cofactor evidence="6">
        <name>Zn(2+)</name>
        <dbReference type="ChEBI" id="CHEBI:29105"/>
    </cofactor>
    <text evidence="6">Binds 1 zinc ion per subunit.</text>
</comment>
<accession>A0A8J3URW1</accession>
<evidence type="ECO:0000256" key="6">
    <source>
        <dbReference type="RuleBase" id="RU003983"/>
    </source>
</evidence>
<dbReference type="EMBL" id="BOOQ01000024">
    <property type="protein sequence ID" value="GII47279.1"/>
    <property type="molecule type" value="Genomic_DNA"/>
</dbReference>
<sequence length="294" mass="30838">MTVAVYLPLLVSFVLAMSARPVAKVLPPRAGLWTLTAASMIAGAGTVWTSLLLGSLLVDDIPALDAAERLVPIDDTVSLAAAVLLAVGAVRSFLAVRRLLQARRRLRRLSAMPGGDFLVVADPRPDAFAVPSRTGGGRVVVTEGMLRALDAGQRRALIAHERAHLRARHSVALSLGELAAAMNPLLVPVRRAIGFLCERDADEDAVAVAGSRRLVAEALAVAALARSTSAVASPLAPGFHQVSVADRVSALLAPEPVTRGWHLWAVAAMTLLAVGASFDATRDFASIVVMLVMH</sequence>
<dbReference type="Pfam" id="PF01435">
    <property type="entry name" value="Peptidase_M48"/>
    <property type="match status" value="1"/>
</dbReference>
<evidence type="ECO:0000259" key="8">
    <source>
        <dbReference type="Pfam" id="PF01435"/>
    </source>
</evidence>
<dbReference type="GO" id="GO:0004222">
    <property type="term" value="F:metalloendopeptidase activity"/>
    <property type="evidence" value="ECO:0007669"/>
    <property type="project" value="InterPro"/>
</dbReference>
<dbReference type="GO" id="GO:0006508">
    <property type="term" value="P:proteolysis"/>
    <property type="evidence" value="ECO:0007669"/>
    <property type="project" value="UniProtKB-KW"/>
</dbReference>
<evidence type="ECO:0000256" key="5">
    <source>
        <dbReference type="ARBA" id="ARBA00023049"/>
    </source>
</evidence>
<name>A0A8J3URW1_9ACTN</name>
<dbReference type="PANTHER" id="PTHR34978:SF3">
    <property type="entry name" value="SLR0241 PROTEIN"/>
    <property type="match status" value="1"/>
</dbReference>
<keyword evidence="5 6" id="KW-0482">Metalloprotease</keyword>
<evidence type="ECO:0000313" key="9">
    <source>
        <dbReference type="EMBL" id="GII47279.1"/>
    </source>
</evidence>
<feature type="transmembrane region" description="Helical" evidence="7">
    <location>
        <begin position="30"/>
        <end position="57"/>
    </location>
</feature>
<dbReference type="Gene3D" id="3.30.2010.10">
    <property type="entry name" value="Metalloproteases ('zincins'), catalytic domain"/>
    <property type="match status" value="1"/>
</dbReference>
<evidence type="ECO:0000256" key="3">
    <source>
        <dbReference type="ARBA" id="ARBA00022801"/>
    </source>
</evidence>
<evidence type="ECO:0000313" key="10">
    <source>
        <dbReference type="Proteomes" id="UP000644610"/>
    </source>
</evidence>
<proteinExistence type="inferred from homology"/>
<keyword evidence="2" id="KW-0479">Metal-binding</keyword>
<keyword evidence="10" id="KW-1185">Reference proteome</keyword>
<feature type="transmembrane region" description="Helical" evidence="7">
    <location>
        <begin position="77"/>
        <end position="100"/>
    </location>
</feature>
<organism evidence="9 10">
    <name type="scientific">Planotetraspora silvatica</name>
    <dbReference type="NCBI Taxonomy" id="234614"/>
    <lineage>
        <taxon>Bacteria</taxon>
        <taxon>Bacillati</taxon>
        <taxon>Actinomycetota</taxon>
        <taxon>Actinomycetes</taxon>
        <taxon>Streptosporangiales</taxon>
        <taxon>Streptosporangiaceae</taxon>
        <taxon>Planotetraspora</taxon>
    </lineage>
</organism>
<dbReference type="AlphaFoldDB" id="A0A8J3URW1"/>
<dbReference type="RefSeq" id="WP_203975641.1">
    <property type="nucleotide sequence ID" value="NZ_BAAAKY010000014.1"/>
</dbReference>